<reference evidence="3" key="1">
    <citation type="journal article" date="2023" name="Plant J.">
        <title>Genome sequences and population genomics provide insights into the demographic history, inbreeding, and mutation load of two 'living fossil' tree species of Dipteronia.</title>
        <authorList>
            <person name="Feng Y."/>
            <person name="Comes H.P."/>
            <person name="Chen J."/>
            <person name="Zhu S."/>
            <person name="Lu R."/>
            <person name="Zhang X."/>
            <person name="Li P."/>
            <person name="Qiu J."/>
            <person name="Olsen K.M."/>
            <person name="Qiu Y."/>
        </authorList>
    </citation>
    <scope>NUCLEOTIDE SEQUENCE</scope>
    <source>
        <strain evidence="3">KIB01</strain>
    </source>
</reference>
<protein>
    <submittedName>
        <fullName evidence="3">Uncharacterized protein</fullName>
    </submittedName>
</protein>
<evidence type="ECO:0000256" key="1">
    <source>
        <dbReference type="SAM" id="MobiDB-lite"/>
    </source>
</evidence>
<feature type="region of interest" description="Disordered" evidence="1">
    <location>
        <begin position="1"/>
        <end position="24"/>
    </location>
</feature>
<feature type="transmembrane region" description="Helical" evidence="2">
    <location>
        <begin position="97"/>
        <end position="117"/>
    </location>
</feature>
<sequence length="174" mass="19345">MAKTLSKSKSNPPSSSGLVRSQSPSGNDVFVVTVVHELRWTVWSSLKASEKLWVEWRRTVLATAAREILGVTWKKAVKSMGMWDSVREFARMYDGGMMMIIFSPLGIGILIMVSIYFEFRPSSLVSSLIKHLAVDRKSPSSLLETKPMLSHYCLCSRIHGAAPALTLVEIVDLS</sequence>
<feature type="compositionally biased region" description="Low complexity" evidence="1">
    <location>
        <begin position="7"/>
        <end position="16"/>
    </location>
</feature>
<evidence type="ECO:0000256" key="2">
    <source>
        <dbReference type="SAM" id="Phobius"/>
    </source>
</evidence>
<evidence type="ECO:0000313" key="4">
    <source>
        <dbReference type="Proteomes" id="UP001280121"/>
    </source>
</evidence>
<evidence type="ECO:0000313" key="3">
    <source>
        <dbReference type="EMBL" id="KAK2644711.1"/>
    </source>
</evidence>
<gene>
    <name evidence="3" type="ORF">Ddye_019906</name>
</gene>
<dbReference type="Proteomes" id="UP001280121">
    <property type="component" value="Unassembled WGS sequence"/>
</dbReference>
<keyword evidence="4" id="KW-1185">Reference proteome</keyword>
<dbReference type="AlphaFoldDB" id="A0AAD9TYT9"/>
<keyword evidence="2" id="KW-0812">Transmembrane</keyword>
<proteinExistence type="predicted"/>
<organism evidence="3 4">
    <name type="scientific">Dipteronia dyeriana</name>
    <dbReference type="NCBI Taxonomy" id="168575"/>
    <lineage>
        <taxon>Eukaryota</taxon>
        <taxon>Viridiplantae</taxon>
        <taxon>Streptophyta</taxon>
        <taxon>Embryophyta</taxon>
        <taxon>Tracheophyta</taxon>
        <taxon>Spermatophyta</taxon>
        <taxon>Magnoliopsida</taxon>
        <taxon>eudicotyledons</taxon>
        <taxon>Gunneridae</taxon>
        <taxon>Pentapetalae</taxon>
        <taxon>rosids</taxon>
        <taxon>malvids</taxon>
        <taxon>Sapindales</taxon>
        <taxon>Sapindaceae</taxon>
        <taxon>Hippocastanoideae</taxon>
        <taxon>Acereae</taxon>
        <taxon>Dipteronia</taxon>
    </lineage>
</organism>
<name>A0AAD9TYT9_9ROSI</name>
<dbReference type="EMBL" id="JANJYI010000006">
    <property type="protein sequence ID" value="KAK2644711.1"/>
    <property type="molecule type" value="Genomic_DNA"/>
</dbReference>
<keyword evidence="2" id="KW-0472">Membrane</keyword>
<keyword evidence="2" id="KW-1133">Transmembrane helix</keyword>
<accession>A0AAD9TYT9</accession>
<comment type="caution">
    <text evidence="3">The sequence shown here is derived from an EMBL/GenBank/DDBJ whole genome shotgun (WGS) entry which is preliminary data.</text>
</comment>